<dbReference type="PANTHER" id="PTHR45674">
    <property type="entry name" value="DNA LIGASE 1/3 FAMILY MEMBER"/>
    <property type="match status" value="1"/>
</dbReference>
<sequence length="107" mass="12607">MLFEELCNYLLKLEKTSKRLEMIDILSEVFLKTKKEEINYTVNFIQEQLLPPFYNVQLGIADKMVEKAIALAYNKPSSKILEEYKKVGDLGEVANKHKIYFQVFRLK</sequence>
<evidence type="ECO:0000256" key="2">
    <source>
        <dbReference type="ARBA" id="ARBA00022598"/>
    </source>
</evidence>
<reference evidence="7 8" key="1">
    <citation type="journal article" date="2010" name="Proc. Natl. Acad. Sci. U.S.A.">
        <title>Enigmatic, ultrasmall, uncultivated Archaea.</title>
        <authorList>
            <person name="Baker B.J."/>
            <person name="Comolli L.R."/>
            <person name="Dick G.J."/>
            <person name="Hauser L.J."/>
            <person name="Hyatt D."/>
            <person name="Dill B.D."/>
            <person name="Land M.L."/>
            <person name="Verberkmoes N.C."/>
            <person name="Hettich R.L."/>
            <person name="Banfield J.F."/>
        </authorList>
    </citation>
    <scope>NUCLEOTIDE SEQUENCE [LARGE SCALE GENOMIC DNA]</scope>
</reference>
<evidence type="ECO:0000256" key="3">
    <source>
        <dbReference type="ARBA" id="ARBA00022763"/>
    </source>
</evidence>
<dbReference type="GO" id="GO:0003910">
    <property type="term" value="F:DNA ligase (ATP) activity"/>
    <property type="evidence" value="ECO:0007669"/>
    <property type="project" value="InterPro"/>
</dbReference>
<evidence type="ECO:0000256" key="5">
    <source>
        <dbReference type="ARBA" id="ARBA00023204"/>
    </source>
</evidence>
<dbReference type="InterPro" id="IPR012308">
    <property type="entry name" value="DNA_ligase_ATP-dep_N"/>
</dbReference>
<keyword evidence="2 7" id="KW-0436">Ligase</keyword>
<dbReference type="Pfam" id="PF04675">
    <property type="entry name" value="DNA_ligase_A_N"/>
    <property type="match status" value="1"/>
</dbReference>
<dbReference type="GO" id="GO:0006310">
    <property type="term" value="P:DNA recombination"/>
    <property type="evidence" value="ECO:0007669"/>
    <property type="project" value="UniProtKB-KW"/>
</dbReference>
<evidence type="ECO:0000313" key="7">
    <source>
        <dbReference type="EMBL" id="EFD92547.1"/>
    </source>
</evidence>
<dbReference type="Gene3D" id="1.10.3260.10">
    <property type="entry name" value="DNA ligase, ATP-dependent, N-terminal domain"/>
    <property type="match status" value="1"/>
</dbReference>
<dbReference type="InterPro" id="IPR050191">
    <property type="entry name" value="ATP-dep_DNA_ligase"/>
</dbReference>
<accession>D6GW59</accession>
<organism evidence="7 8">
    <name type="scientific">Candidatus Parvarchaeum acidophilus ARMAN-5</name>
    <dbReference type="NCBI Taxonomy" id="662762"/>
    <lineage>
        <taxon>Archaea</taxon>
        <taxon>Candidatus Parvarchaeota</taxon>
        <taxon>Candidatus Parvarchaeum</taxon>
    </lineage>
</organism>
<evidence type="ECO:0000256" key="4">
    <source>
        <dbReference type="ARBA" id="ARBA00023172"/>
    </source>
</evidence>
<name>D6GW59_PARA5</name>
<keyword evidence="4" id="KW-0233">DNA recombination</keyword>
<dbReference type="SUPFAM" id="SSF117018">
    <property type="entry name" value="ATP-dependent DNA ligase DNA-binding domain"/>
    <property type="match status" value="1"/>
</dbReference>
<evidence type="ECO:0000259" key="6">
    <source>
        <dbReference type="Pfam" id="PF04675"/>
    </source>
</evidence>
<evidence type="ECO:0000256" key="1">
    <source>
        <dbReference type="ARBA" id="ARBA00007572"/>
    </source>
</evidence>
<keyword evidence="5" id="KW-0234">DNA repair</keyword>
<dbReference type="AlphaFoldDB" id="D6GW59"/>
<dbReference type="EMBL" id="GG745577">
    <property type="protein sequence ID" value="EFD92547.1"/>
    <property type="molecule type" value="Genomic_DNA"/>
</dbReference>
<keyword evidence="3" id="KW-0227">DNA damage</keyword>
<proteinExistence type="inferred from homology"/>
<dbReference type="Proteomes" id="UP000009376">
    <property type="component" value="Unassembled WGS sequence"/>
</dbReference>
<dbReference type="GO" id="GO:0006273">
    <property type="term" value="P:lagging strand elongation"/>
    <property type="evidence" value="ECO:0007669"/>
    <property type="project" value="TreeGrafter"/>
</dbReference>
<dbReference type="GO" id="GO:0006281">
    <property type="term" value="P:DNA repair"/>
    <property type="evidence" value="ECO:0007669"/>
    <property type="project" value="UniProtKB-KW"/>
</dbReference>
<dbReference type="InterPro" id="IPR036599">
    <property type="entry name" value="DNA_ligase_N_sf"/>
</dbReference>
<gene>
    <name evidence="7" type="ORF">BJBARM5_0733</name>
</gene>
<comment type="similarity">
    <text evidence="1">Belongs to the ATP-dependent DNA ligase family.</text>
</comment>
<dbReference type="PANTHER" id="PTHR45674:SF4">
    <property type="entry name" value="DNA LIGASE 1"/>
    <property type="match status" value="1"/>
</dbReference>
<evidence type="ECO:0000313" key="8">
    <source>
        <dbReference type="Proteomes" id="UP000009376"/>
    </source>
</evidence>
<dbReference type="GO" id="GO:0003677">
    <property type="term" value="F:DNA binding"/>
    <property type="evidence" value="ECO:0007669"/>
    <property type="project" value="InterPro"/>
</dbReference>
<protein>
    <submittedName>
        <fullName evidence="7">DNA ligase domain protein</fullName>
    </submittedName>
</protein>
<feature type="domain" description="DNA ligase ATP-dependent N-terminal" evidence="6">
    <location>
        <begin position="3"/>
        <end position="97"/>
    </location>
</feature>